<reference evidence="10" key="1">
    <citation type="journal article" date="2012" name="Science">
        <title>The Paleozoic origin of enzymatic lignin decomposition reconstructed from 31 fungal genomes.</title>
        <authorList>
            <person name="Floudas D."/>
            <person name="Binder M."/>
            <person name="Riley R."/>
            <person name="Barry K."/>
            <person name="Blanchette R.A."/>
            <person name="Henrissat B."/>
            <person name="Martinez A.T."/>
            <person name="Otillar R."/>
            <person name="Spatafora J.W."/>
            <person name="Yadav J.S."/>
            <person name="Aerts A."/>
            <person name="Benoit I."/>
            <person name="Boyd A."/>
            <person name="Carlson A."/>
            <person name="Copeland A."/>
            <person name="Coutinho P.M."/>
            <person name="de Vries R.P."/>
            <person name="Ferreira P."/>
            <person name="Findley K."/>
            <person name="Foster B."/>
            <person name="Gaskell J."/>
            <person name="Glotzer D."/>
            <person name="Gorecki P."/>
            <person name="Heitman J."/>
            <person name="Hesse C."/>
            <person name="Hori C."/>
            <person name="Igarashi K."/>
            <person name="Jurgens J.A."/>
            <person name="Kallen N."/>
            <person name="Kersten P."/>
            <person name="Kohler A."/>
            <person name="Kuees U."/>
            <person name="Kumar T.K.A."/>
            <person name="Kuo A."/>
            <person name="LaButti K."/>
            <person name="Larrondo L.F."/>
            <person name="Lindquist E."/>
            <person name="Ling A."/>
            <person name="Lombard V."/>
            <person name="Lucas S."/>
            <person name="Lundell T."/>
            <person name="Martin R."/>
            <person name="McLaughlin D.J."/>
            <person name="Morgenstern I."/>
            <person name="Morin E."/>
            <person name="Murat C."/>
            <person name="Nagy L.G."/>
            <person name="Nolan M."/>
            <person name="Ohm R.A."/>
            <person name="Patyshakuliyeva A."/>
            <person name="Rokas A."/>
            <person name="Ruiz-Duenas F.J."/>
            <person name="Sabat G."/>
            <person name="Salamov A."/>
            <person name="Samejima M."/>
            <person name="Schmutz J."/>
            <person name="Slot J.C."/>
            <person name="St John F."/>
            <person name="Stenlid J."/>
            <person name="Sun H."/>
            <person name="Sun S."/>
            <person name="Syed K."/>
            <person name="Tsang A."/>
            <person name="Wiebenga A."/>
            <person name="Young D."/>
            <person name="Pisabarro A."/>
            <person name="Eastwood D.C."/>
            <person name="Martin F."/>
            <person name="Cullen D."/>
            <person name="Grigoriev I.V."/>
            <person name="Hibbett D.S."/>
        </authorList>
    </citation>
    <scope>NUCLEOTIDE SEQUENCE [LARGE SCALE GENOMIC DNA]</scope>
    <source>
        <strain evidence="10">RWD-64-598 SS2</strain>
    </source>
</reference>
<feature type="non-terminal residue" evidence="9">
    <location>
        <position position="1"/>
    </location>
</feature>
<keyword evidence="10" id="KW-1185">Reference proteome</keyword>
<dbReference type="GO" id="GO:0005739">
    <property type="term" value="C:mitochondrion"/>
    <property type="evidence" value="ECO:0007669"/>
    <property type="project" value="UniProtKB-SubCell"/>
</dbReference>
<evidence type="ECO:0000256" key="4">
    <source>
        <dbReference type="ARBA" id="ARBA00023128"/>
    </source>
</evidence>
<organism evidence="9 10">
    <name type="scientific">Coniophora puteana (strain RWD-64-598)</name>
    <name type="common">Brown rot fungus</name>
    <dbReference type="NCBI Taxonomy" id="741705"/>
    <lineage>
        <taxon>Eukaryota</taxon>
        <taxon>Fungi</taxon>
        <taxon>Dikarya</taxon>
        <taxon>Basidiomycota</taxon>
        <taxon>Agaricomycotina</taxon>
        <taxon>Agaricomycetes</taxon>
        <taxon>Agaricomycetidae</taxon>
        <taxon>Boletales</taxon>
        <taxon>Coniophorineae</taxon>
        <taxon>Coniophoraceae</taxon>
        <taxon>Coniophora</taxon>
    </lineage>
</organism>
<dbReference type="InterPro" id="IPR005996">
    <property type="entry name" value="Ribosomal_uL30_bac-type"/>
</dbReference>
<feature type="domain" description="Large ribosomal subunit protein uL30-like ferredoxin-like fold" evidence="8">
    <location>
        <begin position="3"/>
        <end position="53"/>
    </location>
</feature>
<evidence type="ECO:0000256" key="1">
    <source>
        <dbReference type="ARBA" id="ARBA00004173"/>
    </source>
</evidence>
<comment type="similarity">
    <text evidence="2">Belongs to the universal ribosomal protein uL30 family.</text>
</comment>
<evidence type="ECO:0000256" key="6">
    <source>
        <dbReference type="ARBA" id="ARBA00035281"/>
    </source>
</evidence>
<dbReference type="Proteomes" id="UP000053558">
    <property type="component" value="Unassembled WGS sequence"/>
</dbReference>
<dbReference type="GO" id="GO:0006412">
    <property type="term" value="P:translation"/>
    <property type="evidence" value="ECO:0007669"/>
    <property type="project" value="InterPro"/>
</dbReference>
<dbReference type="NCBIfam" id="TIGR01308">
    <property type="entry name" value="rpmD_bact"/>
    <property type="match status" value="1"/>
</dbReference>
<dbReference type="FunFam" id="3.30.1390.20:FF:000010">
    <property type="entry name" value="Large subunit ribosomal protein L30"/>
    <property type="match status" value="1"/>
</dbReference>
<comment type="function">
    <text evidence="7">Component of the mitochondrial ribosome (mitoribosome), a dedicated translation machinery responsible for the synthesis of mitochondrial genome-encoded proteins, including at least some of the essential transmembrane subunits of the mitochondrial respiratory chain. The mitoribosomes are attached to the mitochondrial inner membrane and translation products are cotranslationally integrated into the membrane.</text>
</comment>
<sequence>THYKITQTRSAIGLGEGKKETLVSLGLHRRMQTVYHPHGPEVAGKVLKVKEIVQVENVTVDQVRTKEEQRQERKADRGYSV</sequence>
<dbReference type="PANTHER" id="PTHR15892:SF2">
    <property type="entry name" value="LARGE RIBOSOMAL SUBUNIT PROTEIN UL30M"/>
    <property type="match status" value="1"/>
</dbReference>
<dbReference type="EMBL" id="JH711587">
    <property type="protein sequence ID" value="EIW76002.1"/>
    <property type="molecule type" value="Genomic_DNA"/>
</dbReference>
<evidence type="ECO:0000313" key="10">
    <source>
        <dbReference type="Proteomes" id="UP000053558"/>
    </source>
</evidence>
<dbReference type="GeneID" id="19206506"/>
<keyword evidence="4" id="KW-0496">Mitochondrion</keyword>
<proteinExistence type="inferred from homology"/>
<protein>
    <recommendedName>
        <fullName evidence="6">Large ribosomal subunit protein uL30m</fullName>
    </recommendedName>
</protein>
<evidence type="ECO:0000256" key="2">
    <source>
        <dbReference type="ARBA" id="ARBA00007594"/>
    </source>
</evidence>
<comment type="subcellular location">
    <subcellularLocation>
        <location evidence="1">Mitochondrion</location>
    </subcellularLocation>
</comment>
<dbReference type="Gene3D" id="3.30.1390.20">
    <property type="entry name" value="Ribosomal protein L30, ferredoxin-like fold domain"/>
    <property type="match status" value="1"/>
</dbReference>
<name>A0A5M3M9N9_CONPW</name>
<evidence type="ECO:0000256" key="7">
    <source>
        <dbReference type="ARBA" id="ARBA00037226"/>
    </source>
</evidence>
<dbReference type="PANTHER" id="PTHR15892">
    <property type="entry name" value="MITOCHONDRIAL RIBOSOMAL PROTEIN L30"/>
    <property type="match status" value="1"/>
</dbReference>
<dbReference type="GO" id="GO:0003735">
    <property type="term" value="F:structural constituent of ribosome"/>
    <property type="evidence" value="ECO:0007669"/>
    <property type="project" value="InterPro"/>
</dbReference>
<dbReference type="InterPro" id="IPR016082">
    <property type="entry name" value="Ribosomal_uL30_ferredoxin-like"/>
</dbReference>
<gene>
    <name evidence="9" type="ORF">CONPUDRAFT_19223</name>
</gene>
<feature type="non-terminal residue" evidence="9">
    <location>
        <position position="81"/>
    </location>
</feature>
<dbReference type="RefSeq" id="XP_007773737.1">
    <property type="nucleotide sequence ID" value="XM_007775547.1"/>
</dbReference>
<evidence type="ECO:0000256" key="5">
    <source>
        <dbReference type="ARBA" id="ARBA00023274"/>
    </source>
</evidence>
<keyword evidence="3" id="KW-0689">Ribosomal protein</keyword>
<evidence type="ECO:0000259" key="8">
    <source>
        <dbReference type="Pfam" id="PF00327"/>
    </source>
</evidence>
<evidence type="ECO:0000313" key="9">
    <source>
        <dbReference type="EMBL" id="EIW76002.1"/>
    </source>
</evidence>
<dbReference type="GO" id="GO:0015934">
    <property type="term" value="C:large ribosomal subunit"/>
    <property type="evidence" value="ECO:0007669"/>
    <property type="project" value="InterPro"/>
</dbReference>
<dbReference type="OMA" id="FHPAEPQ"/>
<evidence type="ECO:0000256" key="3">
    <source>
        <dbReference type="ARBA" id="ARBA00022980"/>
    </source>
</evidence>
<dbReference type="OrthoDB" id="509901at2759"/>
<dbReference type="Pfam" id="PF00327">
    <property type="entry name" value="Ribosomal_L30"/>
    <property type="match status" value="1"/>
</dbReference>
<comment type="caution">
    <text evidence="9">The sequence shown here is derived from an EMBL/GenBank/DDBJ whole genome shotgun (WGS) entry which is preliminary data.</text>
</comment>
<dbReference type="SUPFAM" id="SSF55129">
    <property type="entry name" value="Ribosomal protein L30p/L7e"/>
    <property type="match status" value="1"/>
</dbReference>
<dbReference type="InterPro" id="IPR036919">
    <property type="entry name" value="Ribo_uL30_ferredoxin-like_sf"/>
</dbReference>
<dbReference type="KEGG" id="cput:CONPUDRAFT_19223"/>
<dbReference type="CDD" id="cd01658">
    <property type="entry name" value="Ribosomal_L30"/>
    <property type="match status" value="1"/>
</dbReference>
<accession>A0A5M3M9N9</accession>
<keyword evidence="5" id="KW-0687">Ribonucleoprotein</keyword>
<dbReference type="AlphaFoldDB" id="A0A5M3M9N9"/>